<reference evidence="1 2" key="1">
    <citation type="submission" date="2017-10" db="EMBL/GenBank/DDBJ databases">
        <title>Novel microbial diversity and functional potential in the marine mammal oral microbiome.</title>
        <authorList>
            <person name="Dudek N.K."/>
            <person name="Sun C.L."/>
            <person name="Burstein D."/>
            <person name="Kantor R.S."/>
            <person name="Aliaga Goltsman D.S."/>
            <person name="Bik E.M."/>
            <person name="Thomas B.C."/>
            <person name="Banfield J.F."/>
            <person name="Relman D.A."/>
        </authorList>
    </citation>
    <scope>NUCLEOTIDE SEQUENCE [LARGE SCALE GENOMIC DNA]</scope>
    <source>
        <strain evidence="1">DOLJORAL78_47_202</strain>
    </source>
</reference>
<protein>
    <submittedName>
        <fullName evidence="1">Uncharacterized protein</fullName>
    </submittedName>
</protein>
<dbReference type="Proteomes" id="UP000231203">
    <property type="component" value="Unassembled WGS sequence"/>
</dbReference>
<organism evidence="1 2">
    <name type="scientific">Desulfobacter postgatei</name>
    <dbReference type="NCBI Taxonomy" id="2293"/>
    <lineage>
        <taxon>Bacteria</taxon>
        <taxon>Pseudomonadati</taxon>
        <taxon>Thermodesulfobacteriota</taxon>
        <taxon>Desulfobacteria</taxon>
        <taxon>Desulfobacterales</taxon>
        <taxon>Desulfobacteraceae</taxon>
        <taxon>Desulfobacter</taxon>
    </lineage>
</organism>
<evidence type="ECO:0000313" key="2">
    <source>
        <dbReference type="Proteomes" id="UP000231203"/>
    </source>
</evidence>
<name>A0A2G6MSN4_9BACT</name>
<evidence type="ECO:0000313" key="1">
    <source>
        <dbReference type="EMBL" id="PIE62966.1"/>
    </source>
</evidence>
<proteinExistence type="predicted"/>
<comment type="caution">
    <text evidence="1">The sequence shown here is derived from an EMBL/GenBank/DDBJ whole genome shotgun (WGS) entry which is preliminary data.</text>
</comment>
<dbReference type="EMBL" id="PDTI01000024">
    <property type="protein sequence ID" value="PIE62966.1"/>
    <property type="molecule type" value="Genomic_DNA"/>
</dbReference>
<accession>A0A2G6MSN4</accession>
<gene>
    <name evidence="1" type="ORF">CSA25_02640</name>
</gene>
<sequence>MVEKKNVMDSLLSTDDNEFDGSSKELDCLIYRSSADEAEYRFSNLVSKPSWTLSKQNVSAEIWEGKAKIRIKVGDDETSHISMRKLASIAVDAIMAELQKEKDQ</sequence>
<dbReference type="AlphaFoldDB" id="A0A2G6MSN4"/>